<dbReference type="Pfam" id="PF00528">
    <property type="entry name" value="BPD_transp_1"/>
    <property type="match status" value="1"/>
</dbReference>
<keyword evidence="9" id="KW-0762">Sugar transport</keyword>
<dbReference type="Proteomes" id="UP000553963">
    <property type="component" value="Unassembled WGS sequence"/>
</dbReference>
<feature type="transmembrane region" description="Helical" evidence="7">
    <location>
        <begin position="214"/>
        <end position="236"/>
    </location>
</feature>
<proteinExistence type="inferred from homology"/>
<dbReference type="PANTHER" id="PTHR30193:SF41">
    <property type="entry name" value="DIACETYLCHITOBIOSE UPTAKE SYSTEM PERMEASE PROTEIN NGCF"/>
    <property type="match status" value="1"/>
</dbReference>
<dbReference type="PANTHER" id="PTHR30193">
    <property type="entry name" value="ABC TRANSPORTER PERMEASE PROTEIN"/>
    <property type="match status" value="1"/>
</dbReference>
<dbReference type="GO" id="GO:0055085">
    <property type="term" value="P:transmembrane transport"/>
    <property type="evidence" value="ECO:0007669"/>
    <property type="project" value="InterPro"/>
</dbReference>
<comment type="caution">
    <text evidence="9">The sequence shown here is derived from an EMBL/GenBank/DDBJ whole genome shotgun (WGS) entry which is preliminary data.</text>
</comment>
<reference evidence="9 10" key="1">
    <citation type="submission" date="2020-08" db="EMBL/GenBank/DDBJ databases">
        <title>Genomic Encyclopedia of Type Strains, Phase IV (KMG-IV): sequencing the most valuable type-strain genomes for metagenomic binning, comparative biology and taxonomic classification.</title>
        <authorList>
            <person name="Goeker M."/>
        </authorList>
    </citation>
    <scope>NUCLEOTIDE SEQUENCE [LARGE SCALE GENOMIC DNA]</scope>
    <source>
        <strain evidence="9 10">DSM 25966</strain>
    </source>
</reference>
<evidence type="ECO:0000256" key="7">
    <source>
        <dbReference type="RuleBase" id="RU363032"/>
    </source>
</evidence>
<dbReference type="CDD" id="cd06261">
    <property type="entry name" value="TM_PBP2"/>
    <property type="match status" value="1"/>
</dbReference>
<gene>
    <name evidence="9" type="ORF">GGR25_001244</name>
</gene>
<feature type="transmembrane region" description="Helical" evidence="7">
    <location>
        <begin position="21"/>
        <end position="45"/>
    </location>
</feature>
<feature type="domain" description="ABC transmembrane type-1" evidence="8">
    <location>
        <begin position="82"/>
        <end position="297"/>
    </location>
</feature>
<dbReference type="InterPro" id="IPR000515">
    <property type="entry name" value="MetI-like"/>
</dbReference>
<dbReference type="InterPro" id="IPR051393">
    <property type="entry name" value="ABC_transporter_permease"/>
</dbReference>
<dbReference type="InterPro" id="IPR035906">
    <property type="entry name" value="MetI-like_sf"/>
</dbReference>
<dbReference type="Gene3D" id="1.10.3720.10">
    <property type="entry name" value="MetI-like"/>
    <property type="match status" value="1"/>
</dbReference>
<dbReference type="RefSeq" id="WP_343067983.1">
    <property type="nucleotide sequence ID" value="NZ_JACIDS010000002.1"/>
</dbReference>
<evidence type="ECO:0000256" key="2">
    <source>
        <dbReference type="ARBA" id="ARBA00022448"/>
    </source>
</evidence>
<sequence length="309" mass="33005">MPISKSTPFRMTAFRRSIVTMLVPSLGPIAVFVLVPIALTIGLSFTKWSTQTPFATASFIGLDNYAEIFSASSVGRDFKGALSNTALYSALSIALLLPLSVAFGLLVHQARLKGAEVLRTILFATYMVPMIAVALVFSKLYSPTEGPINQMLALIGLPRQPWLSSPDTALVSIVLLNVWQQVGYFTILVIAGLTQIPQSVYDAARIDGARGLRLFASITLPLLKRTLLFSAVIALINAVQVFEPVALITQGGPVGSTNVLTYHIRRVGIERAQGGLGSAMSVTLLLALVITVTAVFAFARSEPTGRGAK</sequence>
<dbReference type="GO" id="GO:0005886">
    <property type="term" value="C:plasma membrane"/>
    <property type="evidence" value="ECO:0007669"/>
    <property type="project" value="UniProtKB-SubCell"/>
</dbReference>
<evidence type="ECO:0000313" key="9">
    <source>
        <dbReference type="EMBL" id="MBB3930205.1"/>
    </source>
</evidence>
<evidence type="ECO:0000256" key="4">
    <source>
        <dbReference type="ARBA" id="ARBA00022692"/>
    </source>
</evidence>
<evidence type="ECO:0000256" key="5">
    <source>
        <dbReference type="ARBA" id="ARBA00022989"/>
    </source>
</evidence>
<keyword evidence="4 7" id="KW-0812">Transmembrane</keyword>
<comment type="subcellular location">
    <subcellularLocation>
        <location evidence="1 7">Cell membrane</location>
        <topology evidence="1 7">Multi-pass membrane protein</topology>
    </subcellularLocation>
</comment>
<evidence type="ECO:0000256" key="3">
    <source>
        <dbReference type="ARBA" id="ARBA00022475"/>
    </source>
</evidence>
<protein>
    <submittedName>
        <fullName evidence="9">ABC-type sugar transport system permease subunit</fullName>
    </submittedName>
</protein>
<keyword evidence="2 7" id="KW-0813">Transport</keyword>
<feature type="transmembrane region" description="Helical" evidence="7">
    <location>
        <begin position="169"/>
        <end position="193"/>
    </location>
</feature>
<keyword evidence="5 7" id="KW-1133">Transmembrane helix</keyword>
<dbReference type="PROSITE" id="PS50928">
    <property type="entry name" value="ABC_TM1"/>
    <property type="match status" value="1"/>
</dbReference>
<keyword evidence="10" id="KW-1185">Reference proteome</keyword>
<name>A0A840ANW0_9HYPH</name>
<feature type="transmembrane region" description="Helical" evidence="7">
    <location>
        <begin position="86"/>
        <end position="108"/>
    </location>
</feature>
<evidence type="ECO:0000256" key="6">
    <source>
        <dbReference type="ARBA" id="ARBA00023136"/>
    </source>
</evidence>
<comment type="similarity">
    <text evidence="7">Belongs to the binding-protein-dependent transport system permease family.</text>
</comment>
<keyword evidence="3" id="KW-1003">Cell membrane</keyword>
<evidence type="ECO:0000313" key="10">
    <source>
        <dbReference type="Proteomes" id="UP000553963"/>
    </source>
</evidence>
<keyword evidence="6 7" id="KW-0472">Membrane</keyword>
<organism evidence="9 10">
    <name type="scientific">Kaistia hirudinis</name>
    <dbReference type="NCBI Taxonomy" id="1293440"/>
    <lineage>
        <taxon>Bacteria</taxon>
        <taxon>Pseudomonadati</taxon>
        <taxon>Pseudomonadota</taxon>
        <taxon>Alphaproteobacteria</taxon>
        <taxon>Hyphomicrobiales</taxon>
        <taxon>Kaistiaceae</taxon>
        <taxon>Kaistia</taxon>
    </lineage>
</organism>
<dbReference type="EMBL" id="JACIDS010000002">
    <property type="protein sequence ID" value="MBB3930205.1"/>
    <property type="molecule type" value="Genomic_DNA"/>
</dbReference>
<feature type="transmembrane region" description="Helical" evidence="7">
    <location>
        <begin position="279"/>
        <end position="299"/>
    </location>
</feature>
<accession>A0A840ANW0</accession>
<dbReference type="SUPFAM" id="SSF161098">
    <property type="entry name" value="MetI-like"/>
    <property type="match status" value="1"/>
</dbReference>
<dbReference type="AlphaFoldDB" id="A0A840ANW0"/>
<feature type="transmembrane region" description="Helical" evidence="7">
    <location>
        <begin position="120"/>
        <end position="141"/>
    </location>
</feature>
<evidence type="ECO:0000259" key="8">
    <source>
        <dbReference type="PROSITE" id="PS50928"/>
    </source>
</evidence>
<evidence type="ECO:0000256" key="1">
    <source>
        <dbReference type="ARBA" id="ARBA00004651"/>
    </source>
</evidence>